<dbReference type="CDD" id="cd16917">
    <property type="entry name" value="HATPase_UhpB-NarQ-NarX-like"/>
    <property type="match status" value="1"/>
</dbReference>
<evidence type="ECO:0000256" key="3">
    <source>
        <dbReference type="ARBA" id="ARBA00004496"/>
    </source>
</evidence>
<dbReference type="SMART" id="SM00387">
    <property type="entry name" value="HATPase_c"/>
    <property type="match status" value="1"/>
</dbReference>
<dbReference type="RefSeq" id="WP_345293471.1">
    <property type="nucleotide sequence ID" value="NZ_BAABJY010000001.1"/>
</dbReference>
<dbReference type="InterPro" id="IPR011712">
    <property type="entry name" value="Sig_transdc_His_kin_sub3_dim/P"/>
</dbReference>
<evidence type="ECO:0000256" key="1">
    <source>
        <dbReference type="ARBA" id="ARBA00000085"/>
    </source>
</evidence>
<dbReference type="InterPro" id="IPR003594">
    <property type="entry name" value="HATPase_dom"/>
</dbReference>
<evidence type="ECO:0000256" key="9">
    <source>
        <dbReference type="ARBA" id="ARBA00022723"/>
    </source>
</evidence>
<name>A0ABP9DRA5_9GAMM</name>
<comment type="function">
    <text evidence="14">Member of the two-component regulatory system NreB/NreC involved in the control of dissimilatory nitrate/nitrite reduction in response to oxygen. NreB functions as a direct oxygen sensor histidine kinase which is autophosphorylated, in the absence of oxygen, probably at the conserved histidine residue, and transfers its phosphate group probably to a conserved aspartate residue of NreC. NreB/NreC activates the expression of the nitrate (narGHJI) and nitrite (nir) reductase operons, as well as the putative nitrate transporter gene narT.</text>
</comment>
<dbReference type="Proteomes" id="UP001501323">
    <property type="component" value="Unassembled WGS sequence"/>
</dbReference>
<comment type="cofactor">
    <cofactor evidence="2">
        <name>[4Fe-4S] cluster</name>
        <dbReference type="ChEBI" id="CHEBI:49883"/>
    </cofactor>
</comment>
<keyword evidence="12" id="KW-0902">Two-component regulatory system</keyword>
<keyword evidence="18" id="KW-1185">Reference proteome</keyword>
<dbReference type="Pfam" id="PF07730">
    <property type="entry name" value="HisKA_3"/>
    <property type="match status" value="1"/>
</dbReference>
<protein>
    <recommendedName>
        <fullName evidence="5">Oxygen sensor histidine kinase NreB</fullName>
        <ecNumber evidence="4">2.7.13.3</ecNumber>
    </recommendedName>
    <alternativeName>
        <fullName evidence="15">Nitrogen regulation protein B</fullName>
    </alternativeName>
</protein>
<comment type="subcellular location">
    <subcellularLocation>
        <location evidence="3">Cytoplasm</location>
    </subcellularLocation>
</comment>
<keyword evidence="10" id="KW-0418">Kinase</keyword>
<keyword evidence="7" id="KW-0963">Cytoplasm</keyword>
<evidence type="ECO:0000256" key="10">
    <source>
        <dbReference type="ARBA" id="ARBA00022777"/>
    </source>
</evidence>
<evidence type="ECO:0000256" key="7">
    <source>
        <dbReference type="ARBA" id="ARBA00022490"/>
    </source>
</evidence>
<evidence type="ECO:0000256" key="13">
    <source>
        <dbReference type="ARBA" id="ARBA00023014"/>
    </source>
</evidence>
<dbReference type="EMBL" id="BAABJY010000001">
    <property type="protein sequence ID" value="GAA4853146.1"/>
    <property type="molecule type" value="Genomic_DNA"/>
</dbReference>
<dbReference type="PANTHER" id="PTHR24421:SF58">
    <property type="entry name" value="SIGNAL TRANSDUCTION HISTIDINE-PROTEIN KINASE_PHOSPHATASE UHPB"/>
    <property type="match status" value="1"/>
</dbReference>
<keyword evidence="13" id="KW-0411">Iron-sulfur</keyword>
<keyword evidence="6" id="KW-0004">4Fe-4S</keyword>
<evidence type="ECO:0000256" key="11">
    <source>
        <dbReference type="ARBA" id="ARBA00023004"/>
    </source>
</evidence>
<evidence type="ECO:0000313" key="18">
    <source>
        <dbReference type="Proteomes" id="UP001501323"/>
    </source>
</evidence>
<dbReference type="SUPFAM" id="SSF55874">
    <property type="entry name" value="ATPase domain of HSP90 chaperone/DNA topoisomerase II/histidine kinase"/>
    <property type="match status" value="1"/>
</dbReference>
<keyword evidence="11" id="KW-0408">Iron</keyword>
<evidence type="ECO:0000313" key="17">
    <source>
        <dbReference type="EMBL" id="GAA4853146.1"/>
    </source>
</evidence>
<evidence type="ECO:0000256" key="4">
    <source>
        <dbReference type="ARBA" id="ARBA00012438"/>
    </source>
</evidence>
<evidence type="ECO:0000259" key="16">
    <source>
        <dbReference type="PROSITE" id="PS50109"/>
    </source>
</evidence>
<sequence length="241" mass="26167">MSGSAPTGPDLHAQYRALLQRLEANEGEFRRLGRSVWRVQEDERKRLARELHDGIGQNLTALKHQLALLGSALGPGNAPLRERVDAAIGLCASTLDDTRQLSRLLRPPILDDLGLVPALRWLARNIEQGGGPEVMLEADALDGIDPDLQTLLFRFVQEALNNAAKHAHARQARVLLQARGGSIRLRVEDDGAGFDPARVQPGSGSGLGGMQERLRLYGGHFHLESAPGEGTRIDAIVPIDD</sequence>
<feature type="domain" description="Histidine kinase" evidence="16">
    <location>
        <begin position="152"/>
        <end position="241"/>
    </location>
</feature>
<dbReference type="EC" id="2.7.13.3" evidence="4"/>
<dbReference type="InterPro" id="IPR036890">
    <property type="entry name" value="HATPase_C_sf"/>
</dbReference>
<evidence type="ECO:0000256" key="14">
    <source>
        <dbReference type="ARBA" id="ARBA00024827"/>
    </source>
</evidence>
<evidence type="ECO:0000256" key="15">
    <source>
        <dbReference type="ARBA" id="ARBA00030800"/>
    </source>
</evidence>
<dbReference type="Pfam" id="PF02518">
    <property type="entry name" value="HATPase_c"/>
    <property type="match status" value="1"/>
</dbReference>
<dbReference type="PROSITE" id="PS50109">
    <property type="entry name" value="HIS_KIN"/>
    <property type="match status" value="1"/>
</dbReference>
<dbReference type="Gene3D" id="3.30.565.10">
    <property type="entry name" value="Histidine kinase-like ATPase, C-terminal domain"/>
    <property type="match status" value="1"/>
</dbReference>
<comment type="catalytic activity">
    <reaction evidence="1">
        <text>ATP + protein L-histidine = ADP + protein N-phospho-L-histidine.</text>
        <dbReference type="EC" id="2.7.13.3"/>
    </reaction>
</comment>
<evidence type="ECO:0000256" key="6">
    <source>
        <dbReference type="ARBA" id="ARBA00022485"/>
    </source>
</evidence>
<dbReference type="Gene3D" id="1.20.5.1930">
    <property type="match status" value="1"/>
</dbReference>
<accession>A0ABP9DRA5</accession>
<proteinExistence type="predicted"/>
<reference evidence="18" key="1">
    <citation type="journal article" date="2019" name="Int. J. Syst. Evol. Microbiol.">
        <title>The Global Catalogue of Microorganisms (GCM) 10K type strain sequencing project: providing services to taxonomists for standard genome sequencing and annotation.</title>
        <authorList>
            <consortium name="The Broad Institute Genomics Platform"/>
            <consortium name="The Broad Institute Genome Sequencing Center for Infectious Disease"/>
            <person name="Wu L."/>
            <person name="Ma J."/>
        </authorList>
    </citation>
    <scope>NUCLEOTIDE SEQUENCE [LARGE SCALE GENOMIC DNA]</scope>
    <source>
        <strain evidence="18">JCM 18392</strain>
    </source>
</reference>
<dbReference type="InterPro" id="IPR005467">
    <property type="entry name" value="His_kinase_dom"/>
</dbReference>
<evidence type="ECO:0000256" key="5">
    <source>
        <dbReference type="ARBA" id="ARBA00017322"/>
    </source>
</evidence>
<dbReference type="PANTHER" id="PTHR24421">
    <property type="entry name" value="NITRATE/NITRITE SENSOR PROTEIN NARX-RELATED"/>
    <property type="match status" value="1"/>
</dbReference>
<dbReference type="InterPro" id="IPR004358">
    <property type="entry name" value="Sig_transdc_His_kin-like_C"/>
</dbReference>
<evidence type="ECO:0000256" key="12">
    <source>
        <dbReference type="ARBA" id="ARBA00023012"/>
    </source>
</evidence>
<comment type="caution">
    <text evidence="17">The sequence shown here is derived from an EMBL/GenBank/DDBJ whole genome shotgun (WGS) entry which is preliminary data.</text>
</comment>
<keyword evidence="8" id="KW-0808">Transferase</keyword>
<gene>
    <name evidence="17" type="ORF">GCM10023332_00180</name>
</gene>
<evidence type="ECO:0000256" key="2">
    <source>
        <dbReference type="ARBA" id="ARBA00001966"/>
    </source>
</evidence>
<evidence type="ECO:0000256" key="8">
    <source>
        <dbReference type="ARBA" id="ARBA00022679"/>
    </source>
</evidence>
<organism evidence="17 18">
    <name type="scientific">Luteimonas vadosa</name>
    <dbReference type="NCBI Taxonomy" id="1165507"/>
    <lineage>
        <taxon>Bacteria</taxon>
        <taxon>Pseudomonadati</taxon>
        <taxon>Pseudomonadota</taxon>
        <taxon>Gammaproteobacteria</taxon>
        <taxon>Lysobacterales</taxon>
        <taxon>Lysobacteraceae</taxon>
        <taxon>Luteimonas</taxon>
    </lineage>
</organism>
<dbReference type="PRINTS" id="PR00344">
    <property type="entry name" value="BCTRLSENSOR"/>
</dbReference>
<dbReference type="InterPro" id="IPR050482">
    <property type="entry name" value="Sensor_HK_TwoCompSys"/>
</dbReference>
<keyword evidence="9" id="KW-0479">Metal-binding</keyword>